<reference evidence="1" key="1">
    <citation type="journal article" date="2021" name="PeerJ">
        <title>Extensive microbial diversity within the chicken gut microbiome revealed by metagenomics and culture.</title>
        <authorList>
            <person name="Gilroy R."/>
            <person name="Ravi A."/>
            <person name="Getino M."/>
            <person name="Pursley I."/>
            <person name="Horton D.L."/>
            <person name="Alikhan N.F."/>
            <person name="Baker D."/>
            <person name="Gharbi K."/>
            <person name="Hall N."/>
            <person name="Watson M."/>
            <person name="Adriaenssens E.M."/>
            <person name="Foster-Nyarko E."/>
            <person name="Jarju S."/>
            <person name="Secka A."/>
            <person name="Antonio M."/>
            <person name="Oren A."/>
            <person name="Chaudhuri R.R."/>
            <person name="La Ragione R."/>
            <person name="Hildebrand F."/>
            <person name="Pallen M.J."/>
        </authorList>
    </citation>
    <scope>NUCLEOTIDE SEQUENCE</scope>
    <source>
        <strain evidence="1">6627</strain>
    </source>
</reference>
<evidence type="ECO:0000313" key="1">
    <source>
        <dbReference type="EMBL" id="HIX02489.1"/>
    </source>
</evidence>
<gene>
    <name evidence="1" type="ORF">H9861_07025</name>
</gene>
<dbReference type="EMBL" id="DXFP01000067">
    <property type="protein sequence ID" value="HIX02489.1"/>
    <property type="molecule type" value="Genomic_DNA"/>
</dbReference>
<dbReference type="AlphaFoldDB" id="A0A9D1UY99"/>
<comment type="caution">
    <text evidence="1">The sequence shown here is derived from an EMBL/GenBank/DDBJ whole genome shotgun (WGS) entry which is preliminary data.</text>
</comment>
<reference evidence="1" key="2">
    <citation type="submission" date="2021-04" db="EMBL/GenBank/DDBJ databases">
        <authorList>
            <person name="Gilroy R."/>
        </authorList>
    </citation>
    <scope>NUCLEOTIDE SEQUENCE</scope>
    <source>
        <strain evidence="1">6627</strain>
    </source>
</reference>
<evidence type="ECO:0000313" key="2">
    <source>
        <dbReference type="Proteomes" id="UP000823963"/>
    </source>
</evidence>
<accession>A0A9D1UY99</accession>
<protein>
    <submittedName>
        <fullName evidence="1">Uncharacterized protein</fullName>
    </submittedName>
</protein>
<dbReference type="Proteomes" id="UP000823963">
    <property type="component" value="Unassembled WGS sequence"/>
</dbReference>
<organism evidence="1 2">
    <name type="scientific">Candidatus Ligilactobacillus excrementigallinarum</name>
    <dbReference type="NCBI Taxonomy" id="2838641"/>
    <lineage>
        <taxon>Bacteria</taxon>
        <taxon>Bacillati</taxon>
        <taxon>Bacillota</taxon>
        <taxon>Bacilli</taxon>
        <taxon>Lactobacillales</taxon>
        <taxon>Lactobacillaceae</taxon>
        <taxon>Ligilactobacillus</taxon>
    </lineage>
</organism>
<sequence>FKDMIQDGKTGVLCEDNQWFIKLKNLIQDEQSRLTIADNAYCYVLENCTTQSTNSEILQILIKGE</sequence>
<feature type="non-terminal residue" evidence="1">
    <location>
        <position position="1"/>
    </location>
</feature>
<proteinExistence type="predicted"/>
<name>A0A9D1UY99_9LACO</name>